<evidence type="ECO:0000313" key="2">
    <source>
        <dbReference type="EMBL" id="KAF9580930.1"/>
    </source>
</evidence>
<sequence>MYMRSLITFVLVALCAMSALAAPPPPQATDILQVTIPKTGAIYKVGDYIPVHVKLVNGTSSEIYKKNPKIRLTIQKAVRLPLLNVRLGEVRARTLAKDGFKFLAKKEYLIKEQPTAKFRVRASFDTPRGGYVDSGRFDIKPKK</sequence>
<keyword evidence="3" id="KW-1185">Reference proteome</keyword>
<accession>A0A9P6KDN7</accession>
<dbReference type="EMBL" id="JAABOA010001767">
    <property type="protein sequence ID" value="KAF9580930.1"/>
    <property type="molecule type" value="Genomic_DNA"/>
</dbReference>
<evidence type="ECO:0000256" key="1">
    <source>
        <dbReference type="SAM" id="SignalP"/>
    </source>
</evidence>
<feature type="chain" id="PRO_5040203415" evidence="1">
    <location>
        <begin position="22"/>
        <end position="143"/>
    </location>
</feature>
<gene>
    <name evidence="2" type="ORF">BGW38_002228</name>
</gene>
<feature type="signal peptide" evidence="1">
    <location>
        <begin position="1"/>
        <end position="21"/>
    </location>
</feature>
<organism evidence="2 3">
    <name type="scientific">Lunasporangiospora selenospora</name>
    <dbReference type="NCBI Taxonomy" id="979761"/>
    <lineage>
        <taxon>Eukaryota</taxon>
        <taxon>Fungi</taxon>
        <taxon>Fungi incertae sedis</taxon>
        <taxon>Mucoromycota</taxon>
        <taxon>Mortierellomycotina</taxon>
        <taxon>Mortierellomycetes</taxon>
        <taxon>Mortierellales</taxon>
        <taxon>Mortierellaceae</taxon>
        <taxon>Lunasporangiospora</taxon>
    </lineage>
</organism>
<reference evidence="2" key="1">
    <citation type="journal article" date="2020" name="Fungal Divers.">
        <title>Resolving the Mortierellaceae phylogeny through synthesis of multi-gene phylogenetics and phylogenomics.</title>
        <authorList>
            <person name="Vandepol N."/>
            <person name="Liber J."/>
            <person name="Desiro A."/>
            <person name="Na H."/>
            <person name="Kennedy M."/>
            <person name="Barry K."/>
            <person name="Grigoriev I.V."/>
            <person name="Miller A.N."/>
            <person name="O'Donnell K."/>
            <person name="Stajich J.E."/>
            <person name="Bonito G."/>
        </authorList>
    </citation>
    <scope>NUCLEOTIDE SEQUENCE</scope>
    <source>
        <strain evidence="2">KOD1015</strain>
    </source>
</reference>
<keyword evidence="1" id="KW-0732">Signal</keyword>
<comment type="caution">
    <text evidence="2">The sequence shown here is derived from an EMBL/GenBank/DDBJ whole genome shotgun (WGS) entry which is preliminary data.</text>
</comment>
<protein>
    <submittedName>
        <fullName evidence="2">Uncharacterized protein</fullName>
    </submittedName>
</protein>
<evidence type="ECO:0000313" key="3">
    <source>
        <dbReference type="Proteomes" id="UP000780801"/>
    </source>
</evidence>
<dbReference type="OrthoDB" id="2436092at2759"/>
<dbReference type="AlphaFoldDB" id="A0A9P6KDN7"/>
<name>A0A9P6KDN7_9FUNG</name>
<dbReference type="Proteomes" id="UP000780801">
    <property type="component" value="Unassembled WGS sequence"/>
</dbReference>
<proteinExistence type="predicted"/>